<dbReference type="EMBL" id="JADKNH010000010">
    <property type="protein sequence ID" value="MBF4694712.1"/>
    <property type="molecule type" value="Genomic_DNA"/>
</dbReference>
<dbReference type="RefSeq" id="WP_194702950.1">
    <property type="nucleotide sequence ID" value="NZ_JADKNH010000010.1"/>
</dbReference>
<dbReference type="InterPro" id="IPR039422">
    <property type="entry name" value="MarR/SlyA-like"/>
</dbReference>
<dbReference type="SUPFAM" id="SSF46785">
    <property type="entry name" value="Winged helix' DNA-binding domain"/>
    <property type="match status" value="1"/>
</dbReference>
<dbReference type="Gene3D" id="1.10.10.10">
    <property type="entry name" value="Winged helix-like DNA-binding domain superfamily/Winged helix DNA-binding domain"/>
    <property type="match status" value="1"/>
</dbReference>
<dbReference type="SMART" id="SM00347">
    <property type="entry name" value="HTH_MARR"/>
    <property type="match status" value="1"/>
</dbReference>
<dbReference type="InterPro" id="IPR036390">
    <property type="entry name" value="WH_DNA-bd_sf"/>
</dbReference>
<dbReference type="PROSITE" id="PS50995">
    <property type="entry name" value="HTH_MARR_2"/>
    <property type="match status" value="1"/>
</dbReference>
<dbReference type="Proteomes" id="UP000614200">
    <property type="component" value="Unassembled WGS sequence"/>
</dbReference>
<evidence type="ECO:0000313" key="2">
    <source>
        <dbReference type="EMBL" id="MBF4694712.1"/>
    </source>
</evidence>
<evidence type="ECO:0000313" key="3">
    <source>
        <dbReference type="Proteomes" id="UP000614200"/>
    </source>
</evidence>
<comment type="caution">
    <text evidence="2">The sequence shown here is derived from an EMBL/GenBank/DDBJ whole genome shotgun (WGS) entry which is preliminary data.</text>
</comment>
<proteinExistence type="predicted"/>
<reference evidence="2 3" key="1">
    <citation type="submission" date="2020-11" db="EMBL/GenBank/DDBJ databases">
        <title>Fusibacter basophilias sp. nov.</title>
        <authorList>
            <person name="Qiu D."/>
        </authorList>
    </citation>
    <scope>NUCLEOTIDE SEQUENCE [LARGE SCALE GENOMIC DNA]</scope>
    <source>
        <strain evidence="2 3">Q10-2</strain>
    </source>
</reference>
<dbReference type="Pfam" id="PF01047">
    <property type="entry name" value="MarR"/>
    <property type="match status" value="1"/>
</dbReference>
<keyword evidence="3" id="KW-1185">Reference proteome</keyword>
<dbReference type="InterPro" id="IPR000835">
    <property type="entry name" value="HTH_MarR-typ"/>
</dbReference>
<dbReference type="PANTHER" id="PTHR33164:SF89">
    <property type="entry name" value="MARR FAMILY REGULATORY PROTEIN"/>
    <property type="match status" value="1"/>
</dbReference>
<gene>
    <name evidence="2" type="ORF">ISU02_16485</name>
</gene>
<organism evidence="2 3">
    <name type="scientific">Fusibacter ferrireducens</name>
    <dbReference type="NCBI Taxonomy" id="2785058"/>
    <lineage>
        <taxon>Bacteria</taxon>
        <taxon>Bacillati</taxon>
        <taxon>Bacillota</taxon>
        <taxon>Clostridia</taxon>
        <taxon>Eubacteriales</taxon>
        <taxon>Eubacteriales Family XII. Incertae Sedis</taxon>
        <taxon>Fusibacter</taxon>
    </lineage>
</organism>
<feature type="domain" description="HTH marR-type" evidence="1">
    <location>
        <begin position="7"/>
        <end position="141"/>
    </location>
</feature>
<sequence length="149" mass="17093">MDSPMLIKHIFATVMLVSRKWEVILNRSYSKEALTLKQFMLLIVLGNAFQHEPTIKEISGTLGTSHQNVKALLVQLERKGFVTMYCDPNDRRVIRVKSSPDKQAYWEERDQKDKQILDALFRGIPKADLEATCRTLAKLDEIAADKIAF</sequence>
<accession>A0ABR9ZW82</accession>
<evidence type="ECO:0000259" key="1">
    <source>
        <dbReference type="PROSITE" id="PS50995"/>
    </source>
</evidence>
<dbReference type="InterPro" id="IPR036388">
    <property type="entry name" value="WH-like_DNA-bd_sf"/>
</dbReference>
<dbReference type="PANTHER" id="PTHR33164">
    <property type="entry name" value="TRANSCRIPTIONAL REGULATOR, MARR FAMILY"/>
    <property type="match status" value="1"/>
</dbReference>
<protein>
    <submittedName>
        <fullName evidence="2">MarR family transcriptional regulator</fullName>
    </submittedName>
</protein>
<name>A0ABR9ZW82_9FIRM</name>